<dbReference type="Proteomes" id="UP000046187">
    <property type="component" value="Unassembled WGS sequence"/>
</dbReference>
<dbReference type="AlphaFoldDB" id="A0A0K2ZI25"/>
<dbReference type="Gene3D" id="3.10.450.50">
    <property type="match status" value="1"/>
</dbReference>
<dbReference type="Pfam" id="PF14534">
    <property type="entry name" value="DUF4440"/>
    <property type="match status" value="1"/>
</dbReference>
<dbReference type="RefSeq" id="WP_053834828.1">
    <property type="nucleotide sequence ID" value="NZ_CXOI01000020.1"/>
</dbReference>
<evidence type="ECO:0000256" key="1">
    <source>
        <dbReference type="SAM" id="SignalP"/>
    </source>
</evidence>
<evidence type="ECO:0000313" key="3">
    <source>
        <dbReference type="EMBL" id="CTP85411.1"/>
    </source>
</evidence>
<keyword evidence="1" id="KW-0732">Signal</keyword>
<dbReference type="InterPro" id="IPR032710">
    <property type="entry name" value="NTF2-like_dom_sf"/>
</dbReference>
<dbReference type="InterPro" id="IPR027843">
    <property type="entry name" value="DUF4440"/>
</dbReference>
<feature type="domain" description="DUF4440" evidence="2">
    <location>
        <begin position="28"/>
        <end position="144"/>
    </location>
</feature>
<evidence type="ECO:0000259" key="2">
    <source>
        <dbReference type="Pfam" id="PF14534"/>
    </source>
</evidence>
<feature type="chain" id="PRO_5005492269" description="DUF4440 domain-containing protein" evidence="1">
    <location>
        <begin position="21"/>
        <end position="251"/>
    </location>
</feature>
<keyword evidence="4" id="KW-1185">Reference proteome</keyword>
<sequence length="251" mass="27276">MRLRPLMLFALLAASGAVAAADDDDAAVRAADARYWQAYNACDMRAMGELLTDDVEFYHDKTGLTASKPAVLHSLRNGPCADPAMHLRREAVAASLQFHPLAGGFALLSGTHRFYVQRDGKPESLDGQAEFTNLWQAVDGHWRMRRIYSYAHGAAAYVAPATHLTLAADILAGYAGTYRGKKVGDIRVAVEGDHLKLTAGALVVTLRAESPTRFFAEERDLRFVFAPATHASVRQLSVYENGAIVETATAQ</sequence>
<organism evidence="3 4">
    <name type="scientific">Xanthomonas graminis pv. arrhenatheri LMG 727</name>
    <dbReference type="NCBI Taxonomy" id="1195923"/>
    <lineage>
        <taxon>Bacteria</taxon>
        <taxon>Pseudomonadati</taxon>
        <taxon>Pseudomonadota</taxon>
        <taxon>Gammaproteobacteria</taxon>
        <taxon>Lysobacterales</taxon>
        <taxon>Lysobacteraceae</taxon>
        <taxon>Xanthomonas</taxon>
        <taxon>Xanthomonas translucens group</taxon>
        <taxon>Xanthomonas graminis</taxon>
    </lineage>
</organism>
<feature type="signal peptide" evidence="1">
    <location>
        <begin position="1"/>
        <end position="20"/>
    </location>
</feature>
<reference evidence="4" key="1">
    <citation type="submission" date="2015-07" db="EMBL/GenBank/DDBJ databases">
        <authorList>
            <person name="Wibberg D."/>
        </authorList>
    </citation>
    <scope>NUCLEOTIDE SEQUENCE [LARGE SCALE GENOMIC DNA]</scope>
</reference>
<proteinExistence type="predicted"/>
<gene>
    <name evidence="3" type="ORF">XTALMG727_1320</name>
</gene>
<protein>
    <recommendedName>
        <fullName evidence="2">DUF4440 domain-containing protein</fullName>
    </recommendedName>
</protein>
<evidence type="ECO:0000313" key="4">
    <source>
        <dbReference type="Proteomes" id="UP000046187"/>
    </source>
</evidence>
<name>A0A0K2ZI25_9XANT</name>
<dbReference type="SUPFAM" id="SSF54427">
    <property type="entry name" value="NTF2-like"/>
    <property type="match status" value="1"/>
</dbReference>
<dbReference type="EMBL" id="CXOI01000020">
    <property type="protein sequence ID" value="CTP85411.1"/>
    <property type="molecule type" value="Genomic_DNA"/>
</dbReference>
<accession>A0A0K2ZI25</accession>